<dbReference type="Gene3D" id="3.30.1490.190">
    <property type="match status" value="1"/>
</dbReference>
<gene>
    <name evidence="8" type="ORF">JWV37_01405</name>
</gene>
<protein>
    <submittedName>
        <fullName evidence="8">Transcriptional repressor</fullName>
    </submittedName>
</protein>
<reference evidence="8" key="1">
    <citation type="submission" date="2021-02" db="EMBL/GenBank/DDBJ databases">
        <title>Sulfurospirillum tamanensis sp. nov.</title>
        <authorList>
            <person name="Frolova A."/>
            <person name="Merkel A."/>
            <person name="Slobodkin A."/>
        </authorList>
    </citation>
    <scope>NUCLEOTIDE SEQUENCE</scope>
    <source>
        <strain evidence="8">T05b</strain>
    </source>
</reference>
<dbReference type="InterPro" id="IPR036390">
    <property type="entry name" value="WH_DNA-bd_sf"/>
</dbReference>
<dbReference type="PANTHER" id="PTHR33202">
    <property type="entry name" value="ZINC UPTAKE REGULATION PROTEIN"/>
    <property type="match status" value="1"/>
</dbReference>
<keyword evidence="7" id="KW-0804">Transcription</keyword>
<comment type="similarity">
    <text evidence="2">Belongs to the Fur family.</text>
</comment>
<evidence type="ECO:0000256" key="7">
    <source>
        <dbReference type="ARBA" id="ARBA00023163"/>
    </source>
</evidence>
<keyword evidence="9" id="KW-1185">Reference proteome</keyword>
<evidence type="ECO:0000256" key="3">
    <source>
        <dbReference type="ARBA" id="ARBA00022491"/>
    </source>
</evidence>
<evidence type="ECO:0000256" key="4">
    <source>
        <dbReference type="ARBA" id="ARBA00022833"/>
    </source>
</evidence>
<dbReference type="InterPro" id="IPR002481">
    <property type="entry name" value="FUR"/>
</dbReference>
<sequence length="136" mass="15428">MKQYLELLKERNLKATPQRLSVLKTLGEHMHPTMEELYEKIKEDHPSVSLATVYKNVNTLKEEGLIAEINTPGSKTRYDIFCHPHIHLVCAACGDIQDFPCDIGFEAYQHDIEAKAGKEIKRIDVVATVESCKKCS</sequence>
<keyword evidence="6" id="KW-0238">DNA-binding</keyword>
<evidence type="ECO:0000313" key="9">
    <source>
        <dbReference type="Proteomes" id="UP000703590"/>
    </source>
</evidence>
<dbReference type="EMBL" id="JAFHKK010000002">
    <property type="protein sequence ID" value="MBN2963426.1"/>
    <property type="molecule type" value="Genomic_DNA"/>
</dbReference>
<evidence type="ECO:0000256" key="5">
    <source>
        <dbReference type="ARBA" id="ARBA00023015"/>
    </source>
</evidence>
<evidence type="ECO:0000256" key="1">
    <source>
        <dbReference type="ARBA" id="ARBA00002997"/>
    </source>
</evidence>
<dbReference type="Pfam" id="PF01475">
    <property type="entry name" value="FUR"/>
    <property type="match status" value="1"/>
</dbReference>
<dbReference type="InterPro" id="IPR043135">
    <property type="entry name" value="Fur_C"/>
</dbReference>
<evidence type="ECO:0000313" key="8">
    <source>
        <dbReference type="EMBL" id="MBN2963426.1"/>
    </source>
</evidence>
<dbReference type="RefSeq" id="WP_205457866.1">
    <property type="nucleotide sequence ID" value="NZ_JAFHKK010000002.1"/>
</dbReference>
<organism evidence="8 9">
    <name type="scientific">Sulfurospirillum tamanense</name>
    <dbReference type="NCBI Taxonomy" id="2813362"/>
    <lineage>
        <taxon>Bacteria</taxon>
        <taxon>Pseudomonadati</taxon>
        <taxon>Campylobacterota</taxon>
        <taxon>Epsilonproteobacteria</taxon>
        <taxon>Campylobacterales</taxon>
        <taxon>Sulfurospirillaceae</taxon>
        <taxon>Sulfurospirillum</taxon>
    </lineage>
</organism>
<proteinExistence type="inferred from homology"/>
<dbReference type="PANTHER" id="PTHR33202:SF7">
    <property type="entry name" value="FERRIC UPTAKE REGULATION PROTEIN"/>
    <property type="match status" value="1"/>
</dbReference>
<reference evidence="8" key="2">
    <citation type="submission" date="2021-02" db="EMBL/GenBank/DDBJ databases">
        <authorList>
            <person name="Merkel A.Y."/>
        </authorList>
    </citation>
    <scope>NUCLEOTIDE SEQUENCE</scope>
    <source>
        <strain evidence="8">T05b</strain>
    </source>
</reference>
<dbReference type="SUPFAM" id="SSF46785">
    <property type="entry name" value="Winged helix' DNA-binding domain"/>
    <property type="match status" value="1"/>
</dbReference>
<dbReference type="Gene3D" id="1.10.10.10">
    <property type="entry name" value="Winged helix-like DNA-binding domain superfamily/Winged helix DNA-binding domain"/>
    <property type="match status" value="1"/>
</dbReference>
<dbReference type="CDD" id="cd07153">
    <property type="entry name" value="Fur_like"/>
    <property type="match status" value="1"/>
</dbReference>
<keyword evidence="4" id="KW-0862">Zinc</keyword>
<dbReference type="Proteomes" id="UP000703590">
    <property type="component" value="Unassembled WGS sequence"/>
</dbReference>
<keyword evidence="3" id="KW-0678">Repressor</keyword>
<comment type="caution">
    <text evidence="8">The sequence shown here is derived from an EMBL/GenBank/DDBJ whole genome shotgun (WGS) entry which is preliminary data.</text>
</comment>
<keyword evidence="5" id="KW-0805">Transcription regulation</keyword>
<evidence type="ECO:0000256" key="6">
    <source>
        <dbReference type="ARBA" id="ARBA00023125"/>
    </source>
</evidence>
<evidence type="ECO:0000256" key="2">
    <source>
        <dbReference type="ARBA" id="ARBA00007957"/>
    </source>
</evidence>
<dbReference type="InterPro" id="IPR036388">
    <property type="entry name" value="WH-like_DNA-bd_sf"/>
</dbReference>
<name>A0ABS2WP80_9BACT</name>
<comment type="function">
    <text evidence="1">Acts as a global negative controlling element, employing Fe(2+) as a cofactor to bind the operator of the repressed genes.</text>
</comment>
<accession>A0ABS2WP80</accession>